<dbReference type="AlphaFoldDB" id="C4JWG3"/>
<dbReference type="HOGENOM" id="CLU_021768_5_1_1"/>
<protein>
    <recommendedName>
        <fullName evidence="3">Aminoglycoside phosphotransferase domain-containing protein</fullName>
    </recommendedName>
</protein>
<name>C4JWG3_UNCRE</name>
<keyword evidence="2" id="KW-1185">Reference proteome</keyword>
<sequence length="208" mass="23972">MWEPVTLPFKNNSQPLPALPTPDEIRACANVIWERSAAKVVAVNNEIVVKFGSCVETWEGQALVYLERHAPKIPAPRFEAAFIAGLTANYRASSERRGCPDYKARFYETCLPRVLQGHRPTLTHGDIQQKNIVVAENGRNNQGERSFDITLVDWEAAGWCPDFWEFFCASCAPPFLSWEEDWCWRIHEFLQIWPAEMALLRMMDKDWL</sequence>
<evidence type="ECO:0000313" key="1">
    <source>
        <dbReference type="EMBL" id="EEP82040.1"/>
    </source>
</evidence>
<reference evidence="2" key="1">
    <citation type="journal article" date="2009" name="Genome Res.">
        <title>Comparative genomic analyses of the human fungal pathogens Coccidioides and their relatives.</title>
        <authorList>
            <person name="Sharpton T.J."/>
            <person name="Stajich J.E."/>
            <person name="Rounsley S.D."/>
            <person name="Gardner M.J."/>
            <person name="Wortman J.R."/>
            <person name="Jordar V.S."/>
            <person name="Maiti R."/>
            <person name="Kodira C.D."/>
            <person name="Neafsey D.E."/>
            <person name="Zeng Q."/>
            <person name="Hung C.-Y."/>
            <person name="McMahan C."/>
            <person name="Muszewska A."/>
            <person name="Grynberg M."/>
            <person name="Mandel M.A."/>
            <person name="Kellner E.M."/>
            <person name="Barker B.M."/>
            <person name="Galgiani J.N."/>
            <person name="Orbach M.J."/>
            <person name="Kirkland T.N."/>
            <person name="Cole G.T."/>
            <person name="Henn M.R."/>
            <person name="Birren B.W."/>
            <person name="Taylor J.W."/>
        </authorList>
    </citation>
    <scope>NUCLEOTIDE SEQUENCE [LARGE SCALE GENOMIC DNA]</scope>
    <source>
        <strain evidence="2">UAMH 1704</strain>
    </source>
</reference>
<dbReference type="KEGG" id="ure:UREG_06905"/>
<dbReference type="Proteomes" id="UP000002058">
    <property type="component" value="Unassembled WGS sequence"/>
</dbReference>
<dbReference type="STRING" id="336963.C4JWG3"/>
<dbReference type="Gene3D" id="3.90.1200.10">
    <property type="match status" value="1"/>
</dbReference>
<organism evidence="1 2">
    <name type="scientific">Uncinocarpus reesii (strain UAMH 1704)</name>
    <dbReference type="NCBI Taxonomy" id="336963"/>
    <lineage>
        <taxon>Eukaryota</taxon>
        <taxon>Fungi</taxon>
        <taxon>Dikarya</taxon>
        <taxon>Ascomycota</taxon>
        <taxon>Pezizomycotina</taxon>
        <taxon>Eurotiomycetes</taxon>
        <taxon>Eurotiomycetidae</taxon>
        <taxon>Onygenales</taxon>
        <taxon>Onygenaceae</taxon>
        <taxon>Uncinocarpus</taxon>
    </lineage>
</organism>
<dbReference type="InParanoid" id="C4JWG3"/>
<dbReference type="OMA" id="HYLFYSQ"/>
<evidence type="ECO:0008006" key="3">
    <source>
        <dbReference type="Google" id="ProtNLM"/>
    </source>
</evidence>
<dbReference type="RefSeq" id="XP_002583938.1">
    <property type="nucleotide sequence ID" value="XM_002583892.1"/>
</dbReference>
<evidence type="ECO:0000313" key="2">
    <source>
        <dbReference type="Proteomes" id="UP000002058"/>
    </source>
</evidence>
<dbReference type="EMBL" id="CH476618">
    <property type="protein sequence ID" value="EEP82040.1"/>
    <property type="molecule type" value="Genomic_DNA"/>
</dbReference>
<dbReference type="VEuPathDB" id="FungiDB:UREG_06905"/>
<dbReference type="SUPFAM" id="SSF56112">
    <property type="entry name" value="Protein kinase-like (PK-like)"/>
    <property type="match status" value="1"/>
</dbReference>
<dbReference type="GeneID" id="8442444"/>
<dbReference type="eggNOG" id="ENOG502SMIE">
    <property type="taxonomic scope" value="Eukaryota"/>
</dbReference>
<proteinExistence type="predicted"/>
<accession>C4JWG3</accession>
<dbReference type="OrthoDB" id="4177236at2759"/>
<dbReference type="InterPro" id="IPR011009">
    <property type="entry name" value="Kinase-like_dom_sf"/>
</dbReference>
<gene>
    <name evidence="1" type="ORF">UREG_06905</name>
</gene>